<keyword evidence="1 2" id="KW-0862">Zinc</keyword>
<evidence type="ECO:0000313" key="4">
    <source>
        <dbReference type="Ensembl" id="ENSTNIP00000003350.1"/>
    </source>
</evidence>
<comment type="cofactor">
    <cofactor evidence="1 2">
        <name>Zn(2+)</name>
        <dbReference type="ChEBI" id="CHEBI:29105"/>
    </cofactor>
    <text evidence="1 2">Binds 1 zinc ion per subunit.</text>
</comment>
<keyword evidence="5" id="KW-1185">Reference proteome</keyword>
<dbReference type="PRINTS" id="PR00480">
    <property type="entry name" value="ASTACIN"/>
</dbReference>
<dbReference type="InterPro" id="IPR001506">
    <property type="entry name" value="Peptidase_M12A"/>
</dbReference>
<reference evidence="5" key="1">
    <citation type="journal article" date="2004" name="Nature">
        <title>Genome duplication in the teleost fish Tetraodon nigroviridis reveals the early vertebrate proto-karyotype.</title>
        <authorList>
            <person name="Jaillon O."/>
            <person name="Aury J.-M."/>
            <person name="Brunet F."/>
            <person name="Petit J.-L."/>
            <person name="Stange-Thomann N."/>
            <person name="Mauceli E."/>
            <person name="Bouneau L."/>
            <person name="Fischer C."/>
            <person name="Ozouf-Costaz C."/>
            <person name="Bernot A."/>
            <person name="Nicaud S."/>
            <person name="Jaffe D."/>
            <person name="Fisher S."/>
            <person name="Lutfalla G."/>
            <person name="Dossat C."/>
            <person name="Segurens B."/>
            <person name="Dasilva C."/>
            <person name="Salanoubat M."/>
            <person name="Levy M."/>
            <person name="Boudet N."/>
            <person name="Castellano S."/>
            <person name="Anthouard V."/>
            <person name="Jubin C."/>
            <person name="Castelli V."/>
            <person name="Katinka M."/>
            <person name="Vacherie B."/>
            <person name="Biemont C."/>
            <person name="Skalli Z."/>
            <person name="Cattolico L."/>
            <person name="Poulain J."/>
            <person name="De Berardinis V."/>
            <person name="Cruaud C."/>
            <person name="Duprat S."/>
            <person name="Brottier P."/>
            <person name="Coutanceau J.-P."/>
            <person name="Gouzy J."/>
            <person name="Parra G."/>
            <person name="Lardier G."/>
            <person name="Chapple C."/>
            <person name="McKernan K.J."/>
            <person name="McEwan P."/>
            <person name="Bosak S."/>
            <person name="Kellis M."/>
            <person name="Volff J.-N."/>
            <person name="Guigo R."/>
            <person name="Zody M.C."/>
            <person name="Mesirov J."/>
            <person name="Lindblad-Toh K."/>
            <person name="Birren B."/>
            <person name="Nusbaum C."/>
            <person name="Kahn D."/>
            <person name="Robinson-Rechavi M."/>
            <person name="Laudet V."/>
            <person name="Schachter V."/>
            <person name="Quetier F."/>
            <person name="Saurin W."/>
            <person name="Scarpelli C."/>
            <person name="Wincker P."/>
            <person name="Lander E.S."/>
            <person name="Weissenbach J."/>
            <person name="Roest Crollius H."/>
        </authorList>
    </citation>
    <scope>NUCLEOTIDE SEQUENCE [LARGE SCALE GENOMIC DNA]</scope>
</reference>
<feature type="binding site" evidence="1">
    <location>
        <position position="119"/>
    </location>
    <ligand>
        <name>Zn(2+)</name>
        <dbReference type="ChEBI" id="CHEBI:29105"/>
        <note>catalytic</note>
    </ligand>
</feature>
<feature type="binding site" evidence="1">
    <location>
        <position position="109"/>
    </location>
    <ligand>
        <name>Zn(2+)</name>
        <dbReference type="ChEBI" id="CHEBI:29105"/>
        <note>catalytic</note>
    </ligand>
</feature>
<keyword evidence="1 2" id="KW-0378">Hydrolase</keyword>
<evidence type="ECO:0000313" key="5">
    <source>
        <dbReference type="Proteomes" id="UP000007303"/>
    </source>
</evidence>
<dbReference type="AlphaFoldDB" id="H3C531"/>
<dbReference type="GO" id="GO:0008270">
    <property type="term" value="F:zinc ion binding"/>
    <property type="evidence" value="ECO:0007669"/>
    <property type="project" value="UniProtKB-UniRule"/>
</dbReference>
<dbReference type="Pfam" id="PF01400">
    <property type="entry name" value="Astacin"/>
    <property type="match status" value="1"/>
</dbReference>
<proteinExistence type="predicted"/>
<feature type="domain" description="Peptidase M12A" evidence="3">
    <location>
        <begin position="24"/>
        <end position="208"/>
    </location>
</feature>
<dbReference type="CDD" id="cd04280">
    <property type="entry name" value="ZnMc_astacin_like"/>
    <property type="match status" value="1"/>
</dbReference>
<dbReference type="InParanoid" id="H3C531"/>
<dbReference type="GO" id="GO:0004222">
    <property type="term" value="F:metalloendopeptidase activity"/>
    <property type="evidence" value="ECO:0007669"/>
    <property type="project" value="UniProtKB-UniRule"/>
</dbReference>
<dbReference type="GeneTree" id="ENSGT00940000154856"/>
<accession>H3C531</accession>
<dbReference type="OMA" id="IMEETCI"/>
<comment type="caution">
    <text evidence="1">Lacks conserved residue(s) required for the propagation of feature annotation.</text>
</comment>
<dbReference type="STRING" id="99883.ENSTNIP00000003350"/>
<evidence type="ECO:0000256" key="2">
    <source>
        <dbReference type="RuleBase" id="RU361183"/>
    </source>
</evidence>
<dbReference type="InterPro" id="IPR034035">
    <property type="entry name" value="Astacin-like_dom"/>
</dbReference>
<dbReference type="PANTHER" id="PTHR10127:SF870">
    <property type="entry name" value="METALLOENDOPEPTIDASE"/>
    <property type="match status" value="1"/>
</dbReference>
<reference evidence="4" key="3">
    <citation type="submission" date="2025-09" db="UniProtKB">
        <authorList>
            <consortium name="Ensembl"/>
        </authorList>
    </citation>
    <scope>IDENTIFICATION</scope>
</reference>
<reference evidence="4" key="2">
    <citation type="submission" date="2025-08" db="UniProtKB">
        <authorList>
            <consortium name="Ensembl"/>
        </authorList>
    </citation>
    <scope>IDENTIFICATION</scope>
</reference>
<dbReference type="SMART" id="SM00235">
    <property type="entry name" value="ZnMc"/>
    <property type="match status" value="1"/>
</dbReference>
<feature type="active site" evidence="1">
    <location>
        <position position="110"/>
    </location>
</feature>
<protein>
    <recommendedName>
        <fullName evidence="2">Metalloendopeptidase</fullName>
        <ecNumber evidence="2">3.4.24.-</ecNumber>
    </recommendedName>
</protein>
<feature type="binding site" evidence="1">
    <location>
        <position position="113"/>
    </location>
    <ligand>
        <name>Zn(2+)</name>
        <dbReference type="ChEBI" id="CHEBI:29105"/>
        <note>catalytic</note>
    </ligand>
</feature>
<dbReference type="PANTHER" id="PTHR10127">
    <property type="entry name" value="DISCOIDIN, CUB, EGF, LAMININ , AND ZINC METALLOPROTEASE DOMAIN CONTAINING"/>
    <property type="match status" value="1"/>
</dbReference>
<evidence type="ECO:0000259" key="3">
    <source>
        <dbReference type="PROSITE" id="PS51864"/>
    </source>
</evidence>
<dbReference type="GO" id="GO:0006508">
    <property type="term" value="P:proteolysis"/>
    <property type="evidence" value="ECO:0007669"/>
    <property type="project" value="UniProtKB-KW"/>
</dbReference>
<dbReference type="HOGENOM" id="CLU_017286_2_1_1"/>
<keyword evidence="1 2" id="KW-0645">Protease</keyword>
<organism evidence="4 5">
    <name type="scientific">Tetraodon nigroviridis</name>
    <name type="common">Spotted green pufferfish</name>
    <name type="synonym">Chelonodon nigroviridis</name>
    <dbReference type="NCBI Taxonomy" id="99883"/>
    <lineage>
        <taxon>Eukaryota</taxon>
        <taxon>Metazoa</taxon>
        <taxon>Chordata</taxon>
        <taxon>Craniata</taxon>
        <taxon>Vertebrata</taxon>
        <taxon>Euteleostomi</taxon>
        <taxon>Actinopterygii</taxon>
        <taxon>Neopterygii</taxon>
        <taxon>Teleostei</taxon>
        <taxon>Neoteleostei</taxon>
        <taxon>Acanthomorphata</taxon>
        <taxon>Eupercaria</taxon>
        <taxon>Tetraodontiformes</taxon>
        <taxon>Tetradontoidea</taxon>
        <taxon>Tetraodontidae</taxon>
        <taxon>Tetraodon</taxon>
    </lineage>
</organism>
<dbReference type="InterPro" id="IPR024079">
    <property type="entry name" value="MetalloPept_cat_dom_sf"/>
</dbReference>
<dbReference type="PROSITE" id="PS51864">
    <property type="entry name" value="ASTACIN"/>
    <property type="match status" value="1"/>
</dbReference>
<dbReference type="Ensembl" id="ENSTNIT00000000652.1">
    <property type="protein sequence ID" value="ENSTNIP00000003350.1"/>
    <property type="gene ID" value="ENSTNIG00000001141.1"/>
</dbReference>
<keyword evidence="1 2" id="KW-0479">Metal-binding</keyword>
<keyword evidence="1 2" id="KW-0482">Metalloprotease</keyword>
<dbReference type="Proteomes" id="UP000007303">
    <property type="component" value="Unassembled WGS sequence"/>
</dbReference>
<dbReference type="SUPFAM" id="SSF55486">
    <property type="entry name" value="Metalloproteases ('zincins'), catalytic domain"/>
    <property type="match status" value="1"/>
</dbReference>
<sequence length="211" mass="24089">ETLPEFSDGLIADEGDILLPEDRNAIKKVWLDAIVPFVTDQSVAHRESEIQEAFKMISASSCIRFVPHSTEFNYLKLIEGPGCGSFVGCQGGEQRVYFSKVCTVGNLCHEIMHALGLHHEHTRRDRDQYVTIKWDNILKGKEKNFDIKTGDDLGLPYDLKSIMHYGEFFFSRDGRRTLLPRKSEKDIGQRKQLNSLDVQKLNKLYHCGTLS</sequence>
<dbReference type="InterPro" id="IPR006026">
    <property type="entry name" value="Peptidase_Metallo"/>
</dbReference>
<evidence type="ECO:0000256" key="1">
    <source>
        <dbReference type="PROSITE-ProRule" id="PRU01211"/>
    </source>
</evidence>
<dbReference type="EC" id="3.4.24.-" evidence="2"/>
<dbReference type="Gene3D" id="3.40.390.10">
    <property type="entry name" value="Collagenase (Catalytic Domain)"/>
    <property type="match status" value="1"/>
</dbReference>
<name>H3C531_TETNG</name>